<dbReference type="InterPro" id="IPR043906">
    <property type="entry name" value="Gfo/Idh/MocA_OxRdtase_bact_C"/>
</dbReference>
<name>A0AAF0CHI9_9BACT</name>
<accession>A0AAF0CHI9</accession>
<dbReference type="InterPro" id="IPR036291">
    <property type="entry name" value="NAD(P)-bd_dom_sf"/>
</dbReference>
<evidence type="ECO:0000259" key="2">
    <source>
        <dbReference type="Pfam" id="PF19051"/>
    </source>
</evidence>
<gene>
    <name evidence="3" type="ORF">PXH66_18670</name>
</gene>
<dbReference type="AlphaFoldDB" id="A0AAF0CHI9"/>
<dbReference type="Pfam" id="PF19051">
    <property type="entry name" value="GFO_IDH_MocA_C2"/>
    <property type="match status" value="1"/>
</dbReference>
<dbReference type="SUPFAM" id="SSF55347">
    <property type="entry name" value="Glyceraldehyde-3-phosphate dehydrogenase-like, C-terminal domain"/>
    <property type="match status" value="1"/>
</dbReference>
<dbReference type="RefSeq" id="WP_330930968.1">
    <property type="nucleotide sequence ID" value="NZ_CP119075.1"/>
</dbReference>
<dbReference type="Gene3D" id="3.30.360.10">
    <property type="entry name" value="Dihydrodipicolinate Reductase, domain 2"/>
    <property type="match status" value="1"/>
</dbReference>
<reference evidence="3" key="1">
    <citation type="submission" date="2023-03" db="EMBL/GenBank/DDBJ databases">
        <title>Lomoglobus Profundus gen. nov., sp. nov., a novel member of the phylum Verrucomicrobia, isolated from deep-marine sediment of South China Sea.</title>
        <authorList>
            <person name="Ahmad T."/>
            <person name="Ishaq S.E."/>
            <person name="Wang F."/>
        </authorList>
    </citation>
    <scope>NUCLEOTIDE SEQUENCE</scope>
    <source>
        <strain evidence="3">LMO-M01</strain>
    </source>
</reference>
<organism evidence="3 4">
    <name type="scientific">Synoicihabitans lomoniglobus</name>
    <dbReference type="NCBI Taxonomy" id="2909285"/>
    <lineage>
        <taxon>Bacteria</taxon>
        <taxon>Pseudomonadati</taxon>
        <taxon>Verrucomicrobiota</taxon>
        <taxon>Opitutia</taxon>
        <taxon>Opitutales</taxon>
        <taxon>Opitutaceae</taxon>
        <taxon>Synoicihabitans</taxon>
    </lineage>
</organism>
<sequence>MKTPLPTGARSRRSFLKQSATWGAFMWAAPQLVRSQVLGRGGVPGANDRINLGFIGQGLQMGAHVEVVGGPGVQPLWVCDVRTQARDRAQADMVRRGFADVRATENYEDVINDPAVDAVFIVTPDHWHAAIAIAAMRAGKDVYVEKPMTLTIAEGKAMVEAERRYGTVLQVGSQQRSEHAFRKAAEMVRSGWIGEIKEVHARLGSFAPATLGAEEPIPAGFNYDKWLGPTPYEPYTEARVRSDFGGGWRCYWEYGSRKNGDWGAHHFDIAQWALGRDDSGPTLFVPKGFEGSEYQYHQYDDGIKVIRDHPIANNHMVRFVGSEGDIWVSREGRLDTSRPELAKRPLGPGDTRLYESHNHQQNWLECVRSRRATICPATIGHRTATICQLAGIAERLNRPVRWDPRAERILDDAGASRWEDRPRRAGYELPA</sequence>
<feature type="domain" description="Gfo/Idh/MocA-like oxidoreductase bacterial type C-terminal" evidence="2">
    <location>
        <begin position="214"/>
        <end position="428"/>
    </location>
</feature>
<feature type="domain" description="Gfo/Idh/MocA-like oxidoreductase N-terminal" evidence="1">
    <location>
        <begin position="89"/>
        <end position="172"/>
    </location>
</feature>
<dbReference type="GO" id="GO:0000166">
    <property type="term" value="F:nucleotide binding"/>
    <property type="evidence" value="ECO:0007669"/>
    <property type="project" value="InterPro"/>
</dbReference>
<dbReference type="Gene3D" id="3.40.50.720">
    <property type="entry name" value="NAD(P)-binding Rossmann-like Domain"/>
    <property type="match status" value="1"/>
</dbReference>
<dbReference type="Proteomes" id="UP001218638">
    <property type="component" value="Chromosome"/>
</dbReference>
<evidence type="ECO:0000259" key="1">
    <source>
        <dbReference type="Pfam" id="PF01408"/>
    </source>
</evidence>
<dbReference type="KEGG" id="slom:PXH66_18670"/>
<proteinExistence type="predicted"/>
<dbReference type="PANTHER" id="PTHR43818">
    <property type="entry name" value="BCDNA.GH03377"/>
    <property type="match status" value="1"/>
</dbReference>
<evidence type="ECO:0000313" key="4">
    <source>
        <dbReference type="Proteomes" id="UP001218638"/>
    </source>
</evidence>
<dbReference type="InterPro" id="IPR050463">
    <property type="entry name" value="Gfo/Idh/MocA_oxidrdct_glycsds"/>
</dbReference>
<dbReference type="EMBL" id="CP119075">
    <property type="protein sequence ID" value="WED64367.1"/>
    <property type="molecule type" value="Genomic_DNA"/>
</dbReference>
<keyword evidence="4" id="KW-1185">Reference proteome</keyword>
<protein>
    <submittedName>
        <fullName evidence="3">Gfo/Idh/MocA family oxidoreductase</fullName>
    </submittedName>
</protein>
<dbReference type="PANTHER" id="PTHR43818:SF5">
    <property type="entry name" value="OXIDOREDUCTASE FAMILY PROTEIN"/>
    <property type="match status" value="1"/>
</dbReference>
<dbReference type="Pfam" id="PF01408">
    <property type="entry name" value="GFO_IDH_MocA"/>
    <property type="match status" value="1"/>
</dbReference>
<dbReference type="InterPro" id="IPR000683">
    <property type="entry name" value="Gfo/Idh/MocA-like_OxRdtase_N"/>
</dbReference>
<dbReference type="SUPFAM" id="SSF51735">
    <property type="entry name" value="NAD(P)-binding Rossmann-fold domains"/>
    <property type="match status" value="1"/>
</dbReference>
<evidence type="ECO:0000313" key="3">
    <source>
        <dbReference type="EMBL" id="WED64367.1"/>
    </source>
</evidence>